<protein>
    <submittedName>
        <fullName evidence="1">Uncharacterized protein</fullName>
    </submittedName>
</protein>
<organism evidence="1">
    <name type="scientific">Timema douglasi</name>
    <name type="common">Walking stick</name>
    <dbReference type="NCBI Taxonomy" id="61478"/>
    <lineage>
        <taxon>Eukaryota</taxon>
        <taxon>Metazoa</taxon>
        <taxon>Ecdysozoa</taxon>
        <taxon>Arthropoda</taxon>
        <taxon>Hexapoda</taxon>
        <taxon>Insecta</taxon>
        <taxon>Pterygota</taxon>
        <taxon>Neoptera</taxon>
        <taxon>Polyneoptera</taxon>
        <taxon>Phasmatodea</taxon>
        <taxon>Timematodea</taxon>
        <taxon>Timematoidea</taxon>
        <taxon>Timematidae</taxon>
        <taxon>Timema</taxon>
    </lineage>
</organism>
<evidence type="ECO:0000313" key="1">
    <source>
        <dbReference type="EMBL" id="CAD7196169.1"/>
    </source>
</evidence>
<proteinExistence type="predicted"/>
<dbReference type="AlphaFoldDB" id="A0A7R8Z8Q7"/>
<dbReference type="EMBL" id="OA565034">
    <property type="protein sequence ID" value="CAD7196169.1"/>
    <property type="molecule type" value="Genomic_DNA"/>
</dbReference>
<sequence length="232" mass="26771">MVSNTINPLRWPHALTCYSRVRLDCQRREDRGSIPSDNLGSRPFHCALKYQLVEESTRSQKTVLCARHNNRLIASTAHAPPAILVNILRFFLSQQPEDWFDVISMHLELGIHSALRLVTNSKNEQQDDAVVIGLSTAKAQGLRRLLPSFSRKRSIKTGFEHHKHCWRLAALRVADDKRFSLLHPTIFPLRSRGKREFLTRNAREISPPPRLFSFSFYNTLDFFGARQTRQAQ</sequence>
<accession>A0A7R8Z8Q7</accession>
<name>A0A7R8Z8Q7_TIMDO</name>
<reference evidence="1" key="1">
    <citation type="submission" date="2020-11" db="EMBL/GenBank/DDBJ databases">
        <authorList>
            <person name="Tran Van P."/>
        </authorList>
    </citation>
    <scope>NUCLEOTIDE SEQUENCE</scope>
</reference>
<gene>
    <name evidence="1" type="ORF">TDIB3V08_LOCUS2525</name>
</gene>